<dbReference type="InterPro" id="IPR041690">
    <property type="entry name" value="Cadherin_5"/>
</dbReference>
<comment type="caution">
    <text evidence="3">The sequence shown here is derived from an EMBL/GenBank/DDBJ whole genome shotgun (WGS) entry which is preliminary data.</text>
</comment>
<dbReference type="PROSITE" id="PS50012">
    <property type="entry name" value="RCC1_3"/>
    <property type="match status" value="1"/>
</dbReference>
<dbReference type="EMBL" id="ATBP01001620">
    <property type="protein sequence ID" value="ETR66989.1"/>
    <property type="molecule type" value="Genomic_DNA"/>
</dbReference>
<evidence type="ECO:0000256" key="1">
    <source>
        <dbReference type="ARBA" id="ARBA00022737"/>
    </source>
</evidence>
<dbReference type="SUPFAM" id="SSF50985">
    <property type="entry name" value="RCC1/BLIP-II"/>
    <property type="match status" value="1"/>
</dbReference>
<proteinExistence type="predicted"/>
<dbReference type="Proteomes" id="UP000189670">
    <property type="component" value="Unassembled WGS sequence"/>
</dbReference>
<feature type="domain" description="Cadherin-like" evidence="2">
    <location>
        <begin position="202"/>
        <end position="279"/>
    </location>
</feature>
<evidence type="ECO:0000259" key="2">
    <source>
        <dbReference type="Pfam" id="PF17892"/>
    </source>
</evidence>
<reference evidence="4" key="1">
    <citation type="submission" date="2012-11" db="EMBL/GenBank/DDBJ databases">
        <authorList>
            <person name="Lucero-Rivera Y.E."/>
            <person name="Tovar-Ramirez D."/>
        </authorList>
    </citation>
    <scope>NUCLEOTIDE SEQUENCE [LARGE SCALE GENOMIC DNA]</scope>
    <source>
        <strain evidence="4">Araruama</strain>
    </source>
</reference>
<dbReference type="Pfam" id="PF17892">
    <property type="entry name" value="Cadherin_5"/>
    <property type="match status" value="1"/>
</dbReference>
<protein>
    <submittedName>
        <fullName evidence="3">Beta-lactamase inhibitory protein II</fullName>
    </submittedName>
</protein>
<dbReference type="InterPro" id="IPR009091">
    <property type="entry name" value="RCC1/BLIP-II"/>
</dbReference>
<gene>
    <name evidence="3" type="ORF">OMM_12093</name>
</gene>
<dbReference type="PANTHER" id="PTHR45622">
    <property type="entry name" value="UBIQUITIN-PROTEIN LIGASE E3A-RELATED"/>
    <property type="match status" value="1"/>
</dbReference>
<dbReference type="AlphaFoldDB" id="A0A1V1NWL0"/>
<evidence type="ECO:0000313" key="3">
    <source>
        <dbReference type="EMBL" id="ETR66989.1"/>
    </source>
</evidence>
<dbReference type="InterPro" id="IPR051709">
    <property type="entry name" value="Ub-ligase/GTPase-reg"/>
</dbReference>
<organism evidence="3 4">
    <name type="scientific">Candidatus Magnetoglobus multicellularis str. Araruama</name>
    <dbReference type="NCBI Taxonomy" id="890399"/>
    <lineage>
        <taxon>Bacteria</taxon>
        <taxon>Pseudomonadati</taxon>
        <taxon>Thermodesulfobacteriota</taxon>
        <taxon>Desulfobacteria</taxon>
        <taxon>Desulfobacterales</taxon>
        <taxon>Desulfobacteraceae</taxon>
        <taxon>Candidatus Magnetoglobus</taxon>
    </lineage>
</organism>
<sequence>MFATHHIIYISASPSQVVGVADDGTAFGVGNNESGQLNLSAWTDIAEVSCGDNHTAGLKNDNTVVCVGSNFYGQCDVSSWTGISQISTGLYYTIGLQSGTVLFTGWDNYNQDDFSGWNQGNITYISAGYEHCVAVDTSDVPYAAGLNDEGQCDVNTLSGDVSEVVAGPKVTIGIDPGGELSVIGSTENDTASVEGWQLINNPPEPVAINISTYEDYSVTTINVLPLAQDYESHTVTVVMTHPTSFTGTVVNHADGTYTYSPSTDHNGPISFTYTLTDSQT</sequence>
<feature type="non-terminal residue" evidence="3">
    <location>
        <position position="280"/>
    </location>
</feature>
<keyword evidence="1" id="KW-0677">Repeat</keyword>
<dbReference type="Gene3D" id="2.130.10.30">
    <property type="entry name" value="Regulator of chromosome condensation 1/beta-lactamase-inhibitor protein II"/>
    <property type="match status" value="1"/>
</dbReference>
<dbReference type="PROSITE" id="PS00626">
    <property type="entry name" value="RCC1_2"/>
    <property type="match status" value="1"/>
</dbReference>
<dbReference type="InterPro" id="IPR000408">
    <property type="entry name" value="Reg_chr_condens"/>
</dbReference>
<accession>A0A1V1NWL0</accession>
<evidence type="ECO:0000313" key="4">
    <source>
        <dbReference type="Proteomes" id="UP000189670"/>
    </source>
</evidence>
<dbReference type="PANTHER" id="PTHR45622:SF58">
    <property type="entry name" value="REGULATOR OF CHROMOSOME CONDENSATION DOMAIN-CONTAINING PROTEIN"/>
    <property type="match status" value="1"/>
</dbReference>
<name>A0A1V1NWL0_9BACT</name>
<dbReference type="Pfam" id="PF13540">
    <property type="entry name" value="RCC1_2"/>
    <property type="match status" value="1"/>
</dbReference>